<feature type="non-terminal residue" evidence="1">
    <location>
        <position position="1"/>
    </location>
</feature>
<evidence type="ECO:0000313" key="2">
    <source>
        <dbReference type="Proteomes" id="UP000886998"/>
    </source>
</evidence>
<organism evidence="1 2">
    <name type="scientific">Trichonephila inaurata madagascariensis</name>
    <dbReference type="NCBI Taxonomy" id="2747483"/>
    <lineage>
        <taxon>Eukaryota</taxon>
        <taxon>Metazoa</taxon>
        <taxon>Ecdysozoa</taxon>
        <taxon>Arthropoda</taxon>
        <taxon>Chelicerata</taxon>
        <taxon>Arachnida</taxon>
        <taxon>Araneae</taxon>
        <taxon>Araneomorphae</taxon>
        <taxon>Entelegynae</taxon>
        <taxon>Araneoidea</taxon>
        <taxon>Nephilidae</taxon>
        <taxon>Trichonephila</taxon>
        <taxon>Trichonephila inaurata</taxon>
    </lineage>
</organism>
<dbReference type="Proteomes" id="UP000886998">
    <property type="component" value="Unassembled WGS sequence"/>
</dbReference>
<accession>A0A8X6YAE7</accession>
<gene>
    <name evidence="1" type="ORF">TNIN_201251</name>
</gene>
<dbReference type="EMBL" id="BMAV01017102">
    <property type="protein sequence ID" value="GFY68502.1"/>
    <property type="molecule type" value="Genomic_DNA"/>
</dbReference>
<name>A0A8X6YAE7_9ARAC</name>
<comment type="caution">
    <text evidence="1">The sequence shown here is derived from an EMBL/GenBank/DDBJ whole genome shotgun (WGS) entry which is preliminary data.</text>
</comment>
<evidence type="ECO:0000313" key="1">
    <source>
        <dbReference type="EMBL" id="GFY68502.1"/>
    </source>
</evidence>
<protein>
    <submittedName>
        <fullName evidence="1">Uncharacterized protein</fullName>
    </submittedName>
</protein>
<dbReference type="AlphaFoldDB" id="A0A8X6YAE7"/>
<keyword evidence="2" id="KW-1185">Reference proteome</keyword>
<proteinExistence type="predicted"/>
<reference evidence="1" key="1">
    <citation type="submission" date="2020-08" db="EMBL/GenBank/DDBJ databases">
        <title>Multicomponent nature underlies the extraordinary mechanical properties of spider dragline silk.</title>
        <authorList>
            <person name="Kono N."/>
            <person name="Nakamura H."/>
            <person name="Mori M."/>
            <person name="Yoshida Y."/>
            <person name="Ohtoshi R."/>
            <person name="Malay A.D."/>
            <person name="Moran D.A.P."/>
            <person name="Tomita M."/>
            <person name="Numata K."/>
            <person name="Arakawa K."/>
        </authorList>
    </citation>
    <scope>NUCLEOTIDE SEQUENCE</scope>
</reference>
<sequence>KGPYLSFSSQLVNSRVGWIQVLVHWRDPEIGMEKGRALGIVGRQLSGYCCLGKEEMRFGDRIFVYLMRSTVIRRVLMVFVGFNSSF</sequence>